<gene>
    <name evidence="2" type="ORF">CryarDRAFT_2890</name>
</gene>
<keyword evidence="1 2" id="KW-0413">Isomerase</keyword>
<dbReference type="GO" id="GO:0008880">
    <property type="term" value="F:glucuronate isomerase activity"/>
    <property type="evidence" value="ECO:0007669"/>
    <property type="project" value="InterPro"/>
</dbReference>
<dbReference type="OrthoDB" id="9799936at2"/>
<sequence length="281" mass="29728">MSTWFRPAGTAAADGYDVVVTPENAGWGYSSLRVLSVSRSLATGAEEMLVVPLDGGATVTVGEESFRLDGRADVFAGPTDFAYLPIGTTAQLAVEGRVALCGARTDVSLPFRYGPAGDVPVERRGAGSASRLVRNFGTVGVFETGALIACEVVTPDGNWSSYPAHKHDEATATESALEEIYYFEIAAGPAGEPGFGYHRTSSSAAGGIDVLAEVRDRDTALVPYGWHGPCIAAPGFDMYYLNVMAGPGAERAWLISDHPDHAWVRGTWAGQAIDPRLEGRR</sequence>
<evidence type="ECO:0000313" key="3">
    <source>
        <dbReference type="Proteomes" id="UP000021053"/>
    </source>
</evidence>
<dbReference type="AlphaFoldDB" id="A0A010YNP0"/>
<dbReference type="InterPro" id="IPR014710">
    <property type="entry name" value="RmlC-like_jellyroll"/>
</dbReference>
<protein>
    <submittedName>
        <fullName evidence="2">Putative enzyme involved in inositol metabolism</fullName>
        <ecNumber evidence="2">5.3.1.-</ecNumber>
    </submittedName>
</protein>
<dbReference type="PIRSF" id="PIRSF036628">
    <property type="entry name" value="IolB"/>
    <property type="match status" value="1"/>
</dbReference>
<dbReference type="NCBIfam" id="TIGR04378">
    <property type="entry name" value="myo_inos_iolB"/>
    <property type="match status" value="1"/>
</dbReference>
<organism evidence="2 3">
    <name type="scientific">Cryptosporangium arvum DSM 44712</name>
    <dbReference type="NCBI Taxonomy" id="927661"/>
    <lineage>
        <taxon>Bacteria</taxon>
        <taxon>Bacillati</taxon>
        <taxon>Actinomycetota</taxon>
        <taxon>Actinomycetes</taxon>
        <taxon>Cryptosporangiales</taxon>
        <taxon>Cryptosporangiaceae</taxon>
        <taxon>Cryptosporangium</taxon>
    </lineage>
</organism>
<dbReference type="PANTHER" id="PTHR39193:SF1">
    <property type="entry name" value="5-DEOXY-GLUCURONATE ISOMERASE"/>
    <property type="match status" value="1"/>
</dbReference>
<dbReference type="InterPro" id="IPR021120">
    <property type="entry name" value="KduI/IolB_isomerase"/>
</dbReference>
<dbReference type="HOGENOM" id="CLU_066438_0_0_11"/>
<dbReference type="SUPFAM" id="SSF51182">
    <property type="entry name" value="RmlC-like cupins"/>
    <property type="match status" value="1"/>
</dbReference>
<dbReference type="EMBL" id="JFBT01000001">
    <property type="protein sequence ID" value="EXG81770.1"/>
    <property type="molecule type" value="Genomic_DNA"/>
</dbReference>
<dbReference type="PANTHER" id="PTHR39193">
    <property type="entry name" value="5-DEOXY-GLUCURONATE ISOMERASE"/>
    <property type="match status" value="1"/>
</dbReference>
<proteinExistence type="predicted"/>
<evidence type="ECO:0000313" key="2">
    <source>
        <dbReference type="EMBL" id="EXG81770.1"/>
    </source>
</evidence>
<dbReference type="PATRIC" id="fig|927661.3.peg.2852"/>
<evidence type="ECO:0000256" key="1">
    <source>
        <dbReference type="ARBA" id="ARBA00023235"/>
    </source>
</evidence>
<dbReference type="InterPro" id="IPR024203">
    <property type="entry name" value="Deoxy-glucuronate_isom_IolB"/>
</dbReference>
<dbReference type="RefSeq" id="WP_035851205.1">
    <property type="nucleotide sequence ID" value="NZ_KK073874.1"/>
</dbReference>
<dbReference type="Gene3D" id="2.60.120.10">
    <property type="entry name" value="Jelly Rolls"/>
    <property type="match status" value="2"/>
</dbReference>
<dbReference type="InterPro" id="IPR011051">
    <property type="entry name" value="RmlC_Cupin_sf"/>
</dbReference>
<dbReference type="EC" id="5.3.1.-" evidence="2"/>
<comment type="caution">
    <text evidence="2">The sequence shown here is derived from an EMBL/GenBank/DDBJ whole genome shotgun (WGS) entry which is preliminary data.</text>
</comment>
<dbReference type="Proteomes" id="UP000021053">
    <property type="component" value="Unassembled WGS sequence"/>
</dbReference>
<dbReference type="GO" id="GO:0019310">
    <property type="term" value="P:inositol catabolic process"/>
    <property type="evidence" value="ECO:0007669"/>
    <property type="project" value="InterPro"/>
</dbReference>
<accession>A0A010YNP0</accession>
<reference evidence="2 3" key="1">
    <citation type="submission" date="2013-07" db="EMBL/GenBank/DDBJ databases">
        <authorList>
            <consortium name="DOE Joint Genome Institute"/>
            <person name="Eisen J."/>
            <person name="Huntemann M."/>
            <person name="Han J."/>
            <person name="Chen A."/>
            <person name="Kyrpides N."/>
            <person name="Mavromatis K."/>
            <person name="Markowitz V."/>
            <person name="Palaniappan K."/>
            <person name="Ivanova N."/>
            <person name="Schaumberg A."/>
            <person name="Pati A."/>
            <person name="Liolios K."/>
            <person name="Nordberg H.P."/>
            <person name="Cantor M.N."/>
            <person name="Hua S.X."/>
            <person name="Woyke T."/>
        </authorList>
    </citation>
    <scope>NUCLEOTIDE SEQUENCE [LARGE SCALE GENOMIC DNA]</scope>
    <source>
        <strain evidence="2 3">DSM 44712</strain>
    </source>
</reference>
<keyword evidence="3" id="KW-1185">Reference proteome</keyword>
<name>A0A010YNP0_9ACTN</name>
<dbReference type="Pfam" id="PF04962">
    <property type="entry name" value="KduI"/>
    <property type="match status" value="1"/>
</dbReference>